<comment type="caution">
    <text evidence="1">The sequence shown here is derived from an EMBL/GenBank/DDBJ whole genome shotgun (WGS) entry which is preliminary data.</text>
</comment>
<sequence>MTQGGRLSLGSQTRNPVFVGKKSFCLDALSLTEMSTLLRNHFPQWRVRMRWRIQGEGNSPSCFASVFSEEELFEKCTIICPRPEAVRIMCYTG</sequence>
<dbReference type="AlphaFoldDB" id="A0AAV4X1L2"/>
<evidence type="ECO:0000313" key="1">
    <source>
        <dbReference type="EMBL" id="GIY89106.1"/>
    </source>
</evidence>
<reference evidence="1 2" key="1">
    <citation type="submission" date="2021-06" db="EMBL/GenBank/DDBJ databases">
        <title>Caerostris darwini draft genome.</title>
        <authorList>
            <person name="Kono N."/>
            <person name="Arakawa K."/>
        </authorList>
    </citation>
    <scope>NUCLEOTIDE SEQUENCE [LARGE SCALE GENOMIC DNA]</scope>
</reference>
<protein>
    <submittedName>
        <fullName evidence="1">Uncharacterized protein</fullName>
    </submittedName>
</protein>
<name>A0AAV4X1L2_9ARAC</name>
<organism evidence="1 2">
    <name type="scientific">Caerostris darwini</name>
    <dbReference type="NCBI Taxonomy" id="1538125"/>
    <lineage>
        <taxon>Eukaryota</taxon>
        <taxon>Metazoa</taxon>
        <taxon>Ecdysozoa</taxon>
        <taxon>Arthropoda</taxon>
        <taxon>Chelicerata</taxon>
        <taxon>Arachnida</taxon>
        <taxon>Araneae</taxon>
        <taxon>Araneomorphae</taxon>
        <taxon>Entelegynae</taxon>
        <taxon>Araneoidea</taxon>
        <taxon>Araneidae</taxon>
        <taxon>Caerostris</taxon>
    </lineage>
</organism>
<proteinExistence type="predicted"/>
<evidence type="ECO:0000313" key="2">
    <source>
        <dbReference type="Proteomes" id="UP001054837"/>
    </source>
</evidence>
<gene>
    <name evidence="1" type="ORF">CDAR_100471</name>
</gene>
<keyword evidence="2" id="KW-1185">Reference proteome</keyword>
<dbReference type="Proteomes" id="UP001054837">
    <property type="component" value="Unassembled WGS sequence"/>
</dbReference>
<dbReference type="EMBL" id="BPLQ01015574">
    <property type="protein sequence ID" value="GIY89106.1"/>
    <property type="molecule type" value="Genomic_DNA"/>
</dbReference>
<accession>A0AAV4X1L2</accession>